<dbReference type="GO" id="GO:0016020">
    <property type="term" value="C:membrane"/>
    <property type="evidence" value="ECO:0007669"/>
    <property type="project" value="UniProtKB-SubCell"/>
</dbReference>
<dbReference type="GeneID" id="33353026"/>
<evidence type="ECO:0000256" key="8">
    <source>
        <dbReference type="ARBA" id="ARBA00025197"/>
    </source>
</evidence>
<keyword evidence="3 10" id="KW-0812">Transmembrane</keyword>
<geneLocation type="chloroplast" evidence="11"/>
<feature type="transmembrane region" description="Helical" evidence="10">
    <location>
        <begin position="6"/>
        <end position="26"/>
    </location>
</feature>
<organism evidence="11">
    <name type="scientific">Platysiphonia delicata</name>
    <dbReference type="NCBI Taxonomy" id="2006979"/>
    <lineage>
        <taxon>Eukaryota</taxon>
        <taxon>Rhodophyta</taxon>
        <taxon>Florideophyceae</taxon>
        <taxon>Rhodymeniophycidae</taxon>
        <taxon>Ceramiales</taxon>
        <taxon>Delesseriaceae</taxon>
        <taxon>Platysiphonia</taxon>
    </lineage>
</organism>
<keyword evidence="2" id="KW-0813">Transport</keyword>
<comment type="subcellular location">
    <subcellularLocation>
        <location evidence="1">Membrane</location>
        <topology evidence="1">Single-pass membrane protein</topology>
    </subcellularLocation>
</comment>
<evidence type="ECO:0000256" key="3">
    <source>
        <dbReference type="ARBA" id="ARBA00022692"/>
    </source>
</evidence>
<evidence type="ECO:0000256" key="1">
    <source>
        <dbReference type="ARBA" id="ARBA00004167"/>
    </source>
</evidence>
<keyword evidence="7 10" id="KW-0472">Membrane</keyword>
<evidence type="ECO:0000313" key="11">
    <source>
        <dbReference type="EMBL" id="ARW59566.1"/>
    </source>
</evidence>
<dbReference type="EMBL" id="MF101409">
    <property type="protein sequence ID" value="ARW59566.1"/>
    <property type="molecule type" value="Genomic_DNA"/>
</dbReference>
<gene>
    <name evidence="11" type="primary">petL</name>
</gene>
<evidence type="ECO:0000256" key="7">
    <source>
        <dbReference type="ARBA" id="ARBA00023136"/>
    </source>
</evidence>
<accession>A0A1Z1M0I0</accession>
<sequence>MLSLLSSYVVFVMLFTILALGLYFGLQLIKLI</sequence>
<dbReference type="RefSeq" id="YP_009391422.1">
    <property type="nucleotide sequence ID" value="NC_035258.1"/>
</dbReference>
<proteinExistence type="predicted"/>
<evidence type="ECO:0000256" key="2">
    <source>
        <dbReference type="ARBA" id="ARBA00022448"/>
    </source>
</evidence>
<reference evidence="11" key="1">
    <citation type="journal article" date="2017" name="J. Phycol.">
        <title>Analysis of chloroplast genomes and a supermatrix inform reclassification of the Rhodomelaceae (Rhodophyta).</title>
        <authorList>
            <person name="Diaz-Tapia P."/>
            <person name="Maggs C.A."/>
            <person name="West J.A."/>
            <person name="Verbruggen H."/>
        </authorList>
    </citation>
    <scope>NUCLEOTIDE SEQUENCE</scope>
    <source>
        <strain evidence="11">HV1445</strain>
    </source>
</reference>
<dbReference type="Pfam" id="PF05115">
    <property type="entry name" value="PetL"/>
    <property type="match status" value="1"/>
</dbReference>
<dbReference type="InterPro" id="IPR007802">
    <property type="entry name" value="Cyt_b6/f_cplx_su6"/>
</dbReference>
<evidence type="ECO:0000256" key="10">
    <source>
        <dbReference type="SAM" id="Phobius"/>
    </source>
</evidence>
<dbReference type="AlphaFoldDB" id="A0A1Z1M0I0"/>
<evidence type="ECO:0000256" key="5">
    <source>
        <dbReference type="ARBA" id="ARBA00022989"/>
    </source>
</evidence>
<dbReference type="GO" id="GO:0009055">
    <property type="term" value="F:electron transfer activity"/>
    <property type="evidence" value="ECO:0007669"/>
    <property type="project" value="InterPro"/>
</dbReference>
<keyword evidence="6" id="KW-0793">Thylakoid</keyword>
<evidence type="ECO:0000256" key="9">
    <source>
        <dbReference type="ARBA" id="ARBA00025834"/>
    </source>
</evidence>
<protein>
    <submittedName>
        <fullName evidence="11">Cytochrome b6-f complex subunit 6</fullName>
    </submittedName>
</protein>
<keyword evidence="5 10" id="KW-1133">Transmembrane helix</keyword>
<keyword evidence="11" id="KW-0150">Chloroplast</keyword>
<comment type="function">
    <text evidence="8">Component of the cytochrome b6-f complex, which mediates electron transfer between photosystem II (PSII) and photosystem I (PSI), cyclic electron flow around PSI, and state transitions. PetL is important for photoautotrophic growth as well as for electron transfer efficiency and stability of the cytochrome b6-f complex.</text>
</comment>
<name>A0A1Z1M0I0_9FLOR</name>
<comment type="subunit">
    <text evidence="9">The 4 large subunits of the cytochrome b6-f complex are cytochrome b6, subunit IV (17 kDa polypeptide, PetD), cytochrome f and the Rieske protein, while the 4 small subunits are PetG, PetL, PetM and PetN. The complex functions as a dimer.</text>
</comment>
<keyword evidence="11" id="KW-0934">Plastid</keyword>
<dbReference type="GO" id="GO:0009512">
    <property type="term" value="C:cytochrome b6f complex"/>
    <property type="evidence" value="ECO:0007669"/>
    <property type="project" value="InterPro"/>
</dbReference>
<evidence type="ECO:0000256" key="4">
    <source>
        <dbReference type="ARBA" id="ARBA00022982"/>
    </source>
</evidence>
<keyword evidence="4" id="KW-0249">Electron transport</keyword>
<evidence type="ECO:0000256" key="6">
    <source>
        <dbReference type="ARBA" id="ARBA00023078"/>
    </source>
</evidence>